<dbReference type="EMBL" id="KI660419">
    <property type="protein sequence ID" value="ETN73749.1"/>
    <property type="molecule type" value="Genomic_DNA"/>
</dbReference>
<dbReference type="AlphaFoldDB" id="W2SVI1"/>
<keyword evidence="2" id="KW-1185">Reference proteome</keyword>
<sequence>MHNGYVEKCLEEDDDRFYIGPQQVFETIFTLKEDRRHTMEFNQQYGQRYYFRTTCNLTSGSLLRLYVSITFCQRMMSSLIE</sequence>
<accession>W2SVI1</accession>
<name>W2SVI1_NECAM</name>
<organism evidence="1 2">
    <name type="scientific">Necator americanus</name>
    <name type="common">Human hookworm</name>
    <dbReference type="NCBI Taxonomy" id="51031"/>
    <lineage>
        <taxon>Eukaryota</taxon>
        <taxon>Metazoa</taxon>
        <taxon>Ecdysozoa</taxon>
        <taxon>Nematoda</taxon>
        <taxon>Chromadorea</taxon>
        <taxon>Rhabditida</taxon>
        <taxon>Rhabditina</taxon>
        <taxon>Rhabditomorpha</taxon>
        <taxon>Strongyloidea</taxon>
        <taxon>Ancylostomatidae</taxon>
        <taxon>Bunostominae</taxon>
        <taxon>Necator</taxon>
    </lineage>
</organism>
<reference evidence="2" key="1">
    <citation type="journal article" date="2014" name="Nat. Genet.">
        <title>Genome of the human hookworm Necator americanus.</title>
        <authorList>
            <person name="Tang Y.T."/>
            <person name="Gao X."/>
            <person name="Rosa B.A."/>
            <person name="Abubucker S."/>
            <person name="Hallsworth-Pepin K."/>
            <person name="Martin J."/>
            <person name="Tyagi R."/>
            <person name="Heizer E."/>
            <person name="Zhang X."/>
            <person name="Bhonagiri-Palsikar V."/>
            <person name="Minx P."/>
            <person name="Warren W.C."/>
            <person name="Wang Q."/>
            <person name="Zhan B."/>
            <person name="Hotez P.J."/>
            <person name="Sternberg P.W."/>
            <person name="Dougall A."/>
            <person name="Gaze S.T."/>
            <person name="Mulvenna J."/>
            <person name="Sotillo J."/>
            <person name="Ranganathan S."/>
            <person name="Rabelo E.M."/>
            <person name="Wilson R.K."/>
            <person name="Felgner P.L."/>
            <person name="Bethony J."/>
            <person name="Hawdon J.M."/>
            <person name="Gasser R.B."/>
            <person name="Loukas A."/>
            <person name="Mitreva M."/>
        </authorList>
    </citation>
    <scope>NUCLEOTIDE SEQUENCE [LARGE SCALE GENOMIC DNA]</scope>
</reference>
<evidence type="ECO:0000313" key="1">
    <source>
        <dbReference type="EMBL" id="ETN73749.1"/>
    </source>
</evidence>
<proteinExistence type="predicted"/>
<dbReference type="KEGG" id="nai:NECAME_13447"/>
<gene>
    <name evidence="1" type="ORF">NECAME_13447</name>
</gene>
<dbReference type="Proteomes" id="UP000053676">
    <property type="component" value="Unassembled WGS sequence"/>
</dbReference>
<protein>
    <submittedName>
        <fullName evidence="1">Uncharacterized protein</fullName>
    </submittedName>
</protein>
<evidence type="ECO:0000313" key="2">
    <source>
        <dbReference type="Proteomes" id="UP000053676"/>
    </source>
</evidence>